<accession>A0A7W7S3U5</accession>
<dbReference type="Pfam" id="PF18564">
    <property type="entry name" value="Glyco_hydro_5_C"/>
    <property type="match status" value="1"/>
</dbReference>
<feature type="domain" description="Glycoside hydrolase family 5 C-terminal" evidence="2">
    <location>
        <begin position="7"/>
        <end position="54"/>
    </location>
</feature>
<evidence type="ECO:0000256" key="1">
    <source>
        <dbReference type="SAM" id="MobiDB-lite"/>
    </source>
</evidence>
<protein>
    <recommendedName>
        <fullName evidence="2">Glycoside hydrolase family 5 C-terminal domain-containing protein</fullName>
    </recommendedName>
</protein>
<feature type="region of interest" description="Disordered" evidence="1">
    <location>
        <begin position="1"/>
        <end position="28"/>
    </location>
</feature>
<dbReference type="InterPro" id="IPR041036">
    <property type="entry name" value="GH5_C"/>
</dbReference>
<proteinExistence type="predicted"/>
<organism evidence="3 4">
    <name type="scientific">Streptosporangium album</name>
    <dbReference type="NCBI Taxonomy" id="47479"/>
    <lineage>
        <taxon>Bacteria</taxon>
        <taxon>Bacillati</taxon>
        <taxon>Actinomycetota</taxon>
        <taxon>Actinomycetes</taxon>
        <taxon>Streptosporangiales</taxon>
        <taxon>Streptosporangiaceae</taxon>
        <taxon>Streptosporangium</taxon>
    </lineage>
</organism>
<dbReference type="InterPro" id="IPR013780">
    <property type="entry name" value="Glyco_hydro_b"/>
</dbReference>
<evidence type="ECO:0000313" key="3">
    <source>
        <dbReference type="EMBL" id="MBB4942728.1"/>
    </source>
</evidence>
<reference evidence="3 4" key="1">
    <citation type="submission" date="2020-08" db="EMBL/GenBank/DDBJ databases">
        <title>Sequencing the genomes of 1000 actinobacteria strains.</title>
        <authorList>
            <person name="Klenk H.-P."/>
        </authorList>
    </citation>
    <scope>NUCLEOTIDE SEQUENCE [LARGE SCALE GENOMIC DNA]</scope>
    <source>
        <strain evidence="3 4">DSM 43023</strain>
    </source>
</reference>
<keyword evidence="4" id="KW-1185">Reference proteome</keyword>
<dbReference type="Proteomes" id="UP000534286">
    <property type="component" value="Unassembled WGS sequence"/>
</dbReference>
<evidence type="ECO:0000259" key="2">
    <source>
        <dbReference type="Pfam" id="PF18564"/>
    </source>
</evidence>
<dbReference type="EMBL" id="JACHJU010000004">
    <property type="protein sequence ID" value="MBB4942728.1"/>
    <property type="molecule type" value="Genomic_DNA"/>
</dbReference>
<evidence type="ECO:0000313" key="4">
    <source>
        <dbReference type="Proteomes" id="UP000534286"/>
    </source>
</evidence>
<dbReference type="Gene3D" id="2.60.40.1180">
    <property type="entry name" value="Golgi alpha-mannosidase II"/>
    <property type="match status" value="1"/>
</dbReference>
<sequence length="57" mass="6069">MTFDGNETGPTEIYLPTAGFPNGGRASEGEATWDAARRVLTVRTKASGRITLTVTPE</sequence>
<name>A0A7W7S3U5_9ACTN</name>
<comment type="caution">
    <text evidence="3">The sequence shown here is derived from an EMBL/GenBank/DDBJ whole genome shotgun (WGS) entry which is preliminary data.</text>
</comment>
<dbReference type="AlphaFoldDB" id="A0A7W7S3U5"/>
<gene>
    <name evidence="3" type="ORF">FHR32_007128</name>
</gene>